<evidence type="ECO:0000256" key="3">
    <source>
        <dbReference type="ARBA" id="ARBA00022679"/>
    </source>
</evidence>
<keyword evidence="2" id="KW-0328">Glycosyltransferase</keyword>
<reference evidence="7" key="1">
    <citation type="submission" date="2016-10" db="EMBL/GenBank/DDBJ databases">
        <authorList>
            <person name="Varghese N."/>
            <person name="Submissions S."/>
        </authorList>
    </citation>
    <scope>NUCLEOTIDE SEQUENCE [LARGE SCALE GENOMIC DNA]</scope>
    <source>
        <strain evidence="7">DSM 46136</strain>
    </source>
</reference>
<dbReference type="InterPro" id="IPR028098">
    <property type="entry name" value="Glyco_trans_4-like_N"/>
</dbReference>
<dbReference type="EMBL" id="FPBA01000020">
    <property type="protein sequence ID" value="SFT96818.1"/>
    <property type="molecule type" value="Genomic_DNA"/>
</dbReference>
<accession>A0A1I7CBN2</accession>
<protein>
    <submittedName>
        <fullName evidence="6">Glycosyltransferase involved in cell wall bisynthesis</fullName>
    </submittedName>
</protein>
<evidence type="ECO:0000259" key="4">
    <source>
        <dbReference type="Pfam" id="PF00534"/>
    </source>
</evidence>
<evidence type="ECO:0000256" key="2">
    <source>
        <dbReference type="ARBA" id="ARBA00022676"/>
    </source>
</evidence>
<dbReference type="AlphaFoldDB" id="A0A1I7CBN2"/>
<dbReference type="PANTHER" id="PTHR12526">
    <property type="entry name" value="GLYCOSYLTRANSFERASE"/>
    <property type="match status" value="1"/>
</dbReference>
<dbReference type="GO" id="GO:0016757">
    <property type="term" value="F:glycosyltransferase activity"/>
    <property type="evidence" value="ECO:0007669"/>
    <property type="project" value="UniProtKB-KW"/>
</dbReference>
<sequence length="380" mass="40418">MAEPRSICFYTPSTDPSGMGAHVLDLIAAFAGTVDVSLMARALPQTQWLLDRARDLGAETVPLPSPRDPRFAPLVTAFLAARPADVFHCHVGTGSENWDGVRLARTAGCPVVVQTQHLPYALSSPRRRQAYFRAIAPVDRLIAVSAGLRRTYERIGVPTESFTTVANGIAPLVHPVPRAEARRVLGLDAHQPVVVTVGRLTHMKAQWQLLDAAPDLVARFPGLAVVLLGDGPLREALVERAASLGVAHAVRFPGHRPDARLLLAAADVFVLPSKCEGMPLAALEAMEAGLPVVATRVVGSEEVVVDGVTGALVPFGRPAELGAALAELLADPALRRRQGAAARRRYLAGFTRDRMAQETAAVYAELLQTAAQPALTGSAR</sequence>
<dbReference type="Proteomes" id="UP000199546">
    <property type="component" value="Unassembled WGS sequence"/>
</dbReference>
<dbReference type="Pfam" id="PF00534">
    <property type="entry name" value="Glycos_transf_1"/>
    <property type="match status" value="1"/>
</dbReference>
<proteinExistence type="inferred from homology"/>
<evidence type="ECO:0000313" key="6">
    <source>
        <dbReference type="EMBL" id="SFT96818.1"/>
    </source>
</evidence>
<dbReference type="OrthoDB" id="477186at2"/>
<dbReference type="CDD" id="cd03811">
    <property type="entry name" value="GT4_GT28_WabH-like"/>
    <property type="match status" value="1"/>
</dbReference>
<dbReference type="InterPro" id="IPR001296">
    <property type="entry name" value="Glyco_trans_1"/>
</dbReference>
<keyword evidence="3 6" id="KW-0808">Transferase</keyword>
<name>A0A1I7CBN2_9ACTN</name>
<gene>
    <name evidence="6" type="ORF">SAMN05660657_04285</name>
</gene>
<feature type="domain" description="Glycosyl transferase family 1" evidence="4">
    <location>
        <begin position="178"/>
        <end position="345"/>
    </location>
</feature>
<dbReference type="Gene3D" id="3.40.50.2000">
    <property type="entry name" value="Glycogen Phosphorylase B"/>
    <property type="match status" value="2"/>
</dbReference>
<dbReference type="STRING" id="1296565.SAMN05660657_04285"/>
<feature type="domain" description="Glycosyltransferase subfamily 4-like N-terminal" evidence="5">
    <location>
        <begin position="17"/>
        <end position="168"/>
    </location>
</feature>
<dbReference type="Pfam" id="PF13579">
    <property type="entry name" value="Glyco_trans_4_4"/>
    <property type="match status" value="1"/>
</dbReference>
<evidence type="ECO:0000259" key="5">
    <source>
        <dbReference type="Pfam" id="PF13579"/>
    </source>
</evidence>
<dbReference type="PANTHER" id="PTHR12526:SF640">
    <property type="entry name" value="COLANIC ACID BIOSYNTHESIS GLYCOSYLTRANSFERASE WCAL-RELATED"/>
    <property type="match status" value="1"/>
</dbReference>
<keyword evidence="7" id="KW-1185">Reference proteome</keyword>
<evidence type="ECO:0000313" key="7">
    <source>
        <dbReference type="Proteomes" id="UP000199546"/>
    </source>
</evidence>
<organism evidence="6 7">
    <name type="scientific">Geodermatophilus amargosae</name>
    <dbReference type="NCBI Taxonomy" id="1296565"/>
    <lineage>
        <taxon>Bacteria</taxon>
        <taxon>Bacillati</taxon>
        <taxon>Actinomycetota</taxon>
        <taxon>Actinomycetes</taxon>
        <taxon>Geodermatophilales</taxon>
        <taxon>Geodermatophilaceae</taxon>
        <taxon>Geodermatophilus</taxon>
    </lineage>
</organism>
<comment type="similarity">
    <text evidence="1">Belongs to the glycosyltransferase group 1 family. Glycosyltransferase 4 subfamily.</text>
</comment>
<dbReference type="SUPFAM" id="SSF53756">
    <property type="entry name" value="UDP-Glycosyltransferase/glycogen phosphorylase"/>
    <property type="match status" value="1"/>
</dbReference>
<evidence type="ECO:0000256" key="1">
    <source>
        <dbReference type="ARBA" id="ARBA00009481"/>
    </source>
</evidence>
<dbReference type="RefSeq" id="WP_093582650.1">
    <property type="nucleotide sequence ID" value="NZ_FPBA01000020.1"/>
</dbReference>